<dbReference type="OMA" id="DRICRLM"/>
<comment type="caution">
    <text evidence="2">The sequence shown here is derived from an EMBL/GenBank/DDBJ whole genome shotgun (WGS) entry which is preliminary data.</text>
</comment>
<dbReference type="EMBL" id="LVVT01000001">
    <property type="protein sequence ID" value="TQS84729.1"/>
    <property type="molecule type" value="Genomic_DNA"/>
</dbReference>
<sequence>MASNTAYNKFGNDRKQQSSKKRPKNQTPRTSMLNLHRLGPFKYDLREILNASPMDKSMIPTVVANIIAKASRVSVRETKEYIRSIEAEGVIDKIAADDTCTLLDRYSKWR</sequence>
<name>A0A8J8PIY8_9ARCH</name>
<gene>
    <name evidence="2" type="ORF">A3207_01470</name>
</gene>
<evidence type="ECO:0000256" key="1">
    <source>
        <dbReference type="SAM" id="MobiDB-lite"/>
    </source>
</evidence>
<evidence type="ECO:0000313" key="2">
    <source>
        <dbReference type="EMBL" id="TQS84729.1"/>
    </source>
</evidence>
<dbReference type="GeneID" id="41323248"/>
<reference evidence="2" key="1">
    <citation type="submission" date="2016-03" db="EMBL/GenBank/DDBJ databases">
        <authorList>
            <person name="Borrel G."/>
            <person name="Mccann A."/>
            <person name="O'Toole P.W."/>
        </authorList>
    </citation>
    <scope>NUCLEOTIDE SEQUENCE</scope>
    <source>
        <strain evidence="2">183</strain>
    </source>
</reference>
<dbReference type="Proteomes" id="UP000752814">
    <property type="component" value="Unassembled WGS sequence"/>
</dbReference>
<dbReference type="AlphaFoldDB" id="A0A8J8PIY8"/>
<organism evidence="2 3">
    <name type="scientific">Candidatus Methanomassiliicoccus intestinalis</name>
    <dbReference type="NCBI Taxonomy" id="1406512"/>
    <lineage>
        <taxon>Archaea</taxon>
        <taxon>Methanobacteriati</taxon>
        <taxon>Thermoplasmatota</taxon>
        <taxon>Thermoplasmata</taxon>
        <taxon>Methanomassiliicoccales</taxon>
        <taxon>Methanomassiliicoccaceae</taxon>
        <taxon>Methanomassiliicoccus</taxon>
    </lineage>
</organism>
<proteinExistence type="predicted"/>
<feature type="region of interest" description="Disordered" evidence="1">
    <location>
        <begin position="1"/>
        <end position="31"/>
    </location>
</feature>
<dbReference type="RefSeq" id="WP_020448718.1">
    <property type="nucleotide sequence ID" value="NZ_CAYAXV010000006.1"/>
</dbReference>
<evidence type="ECO:0000313" key="3">
    <source>
        <dbReference type="Proteomes" id="UP000752814"/>
    </source>
</evidence>
<protein>
    <submittedName>
        <fullName evidence="2">Uncharacterized protein</fullName>
    </submittedName>
</protein>
<accession>A0A8J8PIY8</accession>